<keyword evidence="1" id="KW-0677">Repeat</keyword>
<evidence type="ECO:0000256" key="3">
    <source>
        <dbReference type="ARBA" id="ARBA00022821"/>
    </source>
</evidence>
<dbReference type="Gene3D" id="3.80.10.10">
    <property type="entry name" value="Ribonuclease Inhibitor"/>
    <property type="match status" value="1"/>
</dbReference>
<dbReference type="FunFam" id="1.10.10.10:FF:000322">
    <property type="entry name" value="Probable disease resistance protein At1g63360"/>
    <property type="match status" value="1"/>
</dbReference>
<dbReference type="EnsemblPlants" id="Kaladp0442s0055.1.v1.1">
    <property type="protein sequence ID" value="Kaladp0442s0055.1.v1.1.CDS.1"/>
    <property type="gene ID" value="Kaladp0442s0055.v1.1"/>
</dbReference>
<feature type="domain" description="NB-ARC" evidence="4">
    <location>
        <begin position="186"/>
        <end position="342"/>
    </location>
</feature>
<keyword evidence="3" id="KW-0611">Plant defense</keyword>
<evidence type="ECO:0000259" key="5">
    <source>
        <dbReference type="Pfam" id="PF18052"/>
    </source>
</evidence>
<dbReference type="InterPro" id="IPR055414">
    <property type="entry name" value="LRR_R13L4/SHOC2-like"/>
</dbReference>
<dbReference type="PANTHER" id="PTHR23155:SF1193">
    <property type="entry name" value="DISEASE RESISTANCE PROTEIN RPP13-RELATED"/>
    <property type="match status" value="1"/>
</dbReference>
<dbReference type="CDD" id="cd14798">
    <property type="entry name" value="RX-CC_like"/>
    <property type="match status" value="1"/>
</dbReference>
<dbReference type="InterPro" id="IPR038005">
    <property type="entry name" value="RX-like_CC"/>
</dbReference>
<evidence type="ECO:0000313" key="9">
    <source>
        <dbReference type="Proteomes" id="UP000594263"/>
    </source>
</evidence>
<reference evidence="8" key="1">
    <citation type="submission" date="2021-01" db="UniProtKB">
        <authorList>
            <consortium name="EnsemblPlants"/>
        </authorList>
    </citation>
    <scope>IDENTIFICATION</scope>
</reference>
<dbReference type="Gene3D" id="3.40.50.300">
    <property type="entry name" value="P-loop containing nucleotide triphosphate hydrolases"/>
    <property type="match status" value="1"/>
</dbReference>
<feature type="domain" description="Disease resistance R13L4/SHOC-2-like LRR" evidence="7">
    <location>
        <begin position="561"/>
        <end position="728"/>
    </location>
</feature>
<dbReference type="SUPFAM" id="SSF52058">
    <property type="entry name" value="L domain-like"/>
    <property type="match status" value="1"/>
</dbReference>
<dbReference type="InterPro" id="IPR042197">
    <property type="entry name" value="Apaf_helical"/>
</dbReference>
<dbReference type="Gramene" id="Kaladp0442s0055.1.v1.1">
    <property type="protein sequence ID" value="Kaladp0442s0055.1.v1.1.CDS.1"/>
    <property type="gene ID" value="Kaladp0442s0055.v1.1"/>
</dbReference>
<dbReference type="Pfam" id="PF23559">
    <property type="entry name" value="WHD_DRP"/>
    <property type="match status" value="1"/>
</dbReference>
<dbReference type="InterPro" id="IPR002182">
    <property type="entry name" value="NB-ARC"/>
</dbReference>
<dbReference type="GO" id="GO:0098542">
    <property type="term" value="P:defense response to other organism"/>
    <property type="evidence" value="ECO:0007669"/>
    <property type="project" value="TreeGrafter"/>
</dbReference>
<dbReference type="Gene3D" id="1.10.8.430">
    <property type="entry name" value="Helical domain of apoptotic protease-activating factors"/>
    <property type="match status" value="1"/>
</dbReference>
<dbReference type="FunFam" id="3.40.50.300:FF:001091">
    <property type="entry name" value="Probable disease resistance protein At1g61300"/>
    <property type="match status" value="1"/>
</dbReference>
<dbReference type="PANTHER" id="PTHR23155">
    <property type="entry name" value="DISEASE RESISTANCE PROTEIN RP"/>
    <property type="match status" value="1"/>
</dbReference>
<evidence type="ECO:0000259" key="4">
    <source>
        <dbReference type="Pfam" id="PF00931"/>
    </source>
</evidence>
<name>A0A7N0VB27_KALFE</name>
<dbReference type="Gene3D" id="1.10.10.10">
    <property type="entry name" value="Winged helix-like DNA-binding domain superfamily/Winged helix DNA-binding domain"/>
    <property type="match status" value="1"/>
</dbReference>
<evidence type="ECO:0000313" key="8">
    <source>
        <dbReference type="EnsemblPlants" id="Kaladp0442s0055.1.v1.1.CDS.1"/>
    </source>
</evidence>
<dbReference type="GO" id="GO:0043531">
    <property type="term" value="F:ADP binding"/>
    <property type="evidence" value="ECO:0007669"/>
    <property type="project" value="InterPro"/>
</dbReference>
<dbReference type="Pfam" id="PF00931">
    <property type="entry name" value="NB-ARC"/>
    <property type="match status" value="1"/>
</dbReference>
<feature type="domain" description="Disease resistance protein winged helix" evidence="6">
    <location>
        <begin position="426"/>
        <end position="497"/>
    </location>
</feature>
<evidence type="ECO:0000256" key="2">
    <source>
        <dbReference type="ARBA" id="ARBA00022741"/>
    </source>
</evidence>
<proteinExistence type="predicted"/>
<keyword evidence="9" id="KW-1185">Reference proteome</keyword>
<dbReference type="InterPro" id="IPR058922">
    <property type="entry name" value="WHD_DRP"/>
</dbReference>
<evidence type="ECO:0000259" key="6">
    <source>
        <dbReference type="Pfam" id="PF23559"/>
    </source>
</evidence>
<dbReference type="Pfam" id="PF23598">
    <property type="entry name" value="LRR_14"/>
    <property type="match status" value="1"/>
</dbReference>
<dbReference type="AlphaFoldDB" id="A0A7N0VB27"/>
<dbReference type="Proteomes" id="UP000594263">
    <property type="component" value="Unplaced"/>
</dbReference>
<organism evidence="8 9">
    <name type="scientific">Kalanchoe fedtschenkoi</name>
    <name type="common">Lavender scallops</name>
    <name type="synonym">South American air plant</name>
    <dbReference type="NCBI Taxonomy" id="63787"/>
    <lineage>
        <taxon>Eukaryota</taxon>
        <taxon>Viridiplantae</taxon>
        <taxon>Streptophyta</taxon>
        <taxon>Embryophyta</taxon>
        <taxon>Tracheophyta</taxon>
        <taxon>Spermatophyta</taxon>
        <taxon>Magnoliopsida</taxon>
        <taxon>eudicotyledons</taxon>
        <taxon>Gunneridae</taxon>
        <taxon>Pentapetalae</taxon>
        <taxon>Saxifragales</taxon>
        <taxon>Crassulaceae</taxon>
        <taxon>Kalanchoe</taxon>
    </lineage>
</organism>
<dbReference type="Gene3D" id="1.20.5.4130">
    <property type="match status" value="1"/>
</dbReference>
<dbReference type="PRINTS" id="PR00364">
    <property type="entry name" value="DISEASERSIST"/>
</dbReference>
<evidence type="ECO:0000256" key="1">
    <source>
        <dbReference type="ARBA" id="ARBA00022737"/>
    </source>
</evidence>
<dbReference type="InterPro" id="IPR032675">
    <property type="entry name" value="LRR_dom_sf"/>
</dbReference>
<dbReference type="InterPro" id="IPR036388">
    <property type="entry name" value="WH-like_DNA-bd_sf"/>
</dbReference>
<sequence length="934" mass="106122">MDGAALTLVINKLSDLLENKIGLIAGAEDVIGSLRDELSLLTIFLKGIYDQSDGSTDLVKELMHQLRRVSWKAEDVVDQYLLDVARHERKKFVKKVFTGCAMLSKKGKLAAQAKDIKLVIDGILKNKEKYEIRLDYGAPSDRAAQQNGESELDRRRRNVEEEDVVGFDKQTCDVMEMLMPEGGGLEDEGLRVVSIIGMGGLGKSTLARKIFNCEEIKFHFEARVWVVVSERVDAKHVLKNILQYLKVNIEKEDDEYLKGRLKEHLDGSKYLIVLDDLWTPKQWEELKSYLPTDQKRGSRILLTSRIENVANVASTDSTTYHLDPLGDDDAWRLFCKKALKGEACPPNLVDVGKGIASKCKGLPLAIVVLGGSLSAAEAKPSFGYWSKILGDTSWHPDADNDCSKILSLSYRNLPSHLRTCFLYVGVFPEDFEIQAKELCLLWVAEGFVKGQSRELEEDLAEQYLINLADRNLIMNSKRRSNGSIKSCRIHDLLRDLCIKEAEKCDLYKLDAIGAYQNVNEGIRRLAMHKHDYSTLLLPPLYRGLRTLLDFANNDSSNLRSICEDLSVMRVLHLHVEEEGYKPIRTENMILLRYLKVDQSGLVDLSWVIMIPYISEISNLQVLILNSKDSEHTTDLPKGILKLKFLRHIYVRKKATMPGAQSSHDSLPYLQTLSCIIYEEHTSKMLCPARFPNLRKLSVHVDHQNPLGAETLQSLCKLLHFVSLKISYDTYRWESSGPLYVDSFPSTLTKIHLDNTALTSNSWRLLGELKNLQVLKLRTRKTDTSCEEEMFVKQPLVFKAEAFPQLLHLKLRTHHPALILENGALRTLQYLIIRNWLLADLPYKLWLSTTLRQVKIIEPSSSLSSYIQSLDDSKHSKVTLRDGALRSLQYLIIRPSQLSTLSGQLGLSTSLRQVQVIYTSVRMLDYFRSLGNSWS</sequence>
<dbReference type="InterPro" id="IPR027417">
    <property type="entry name" value="P-loop_NTPase"/>
</dbReference>
<feature type="domain" description="Disease resistance N-terminal" evidence="5">
    <location>
        <begin position="5"/>
        <end position="92"/>
    </location>
</feature>
<keyword evidence="2" id="KW-0547">Nucleotide-binding</keyword>
<dbReference type="Pfam" id="PF18052">
    <property type="entry name" value="Rx_N"/>
    <property type="match status" value="1"/>
</dbReference>
<dbReference type="OMA" id="DTLLDWK"/>
<dbReference type="InterPro" id="IPR044974">
    <property type="entry name" value="Disease_R_plants"/>
</dbReference>
<dbReference type="InterPro" id="IPR041118">
    <property type="entry name" value="Rx_N"/>
</dbReference>
<protein>
    <submittedName>
        <fullName evidence="8">Uncharacterized protein</fullName>
    </submittedName>
</protein>
<accession>A0A7N0VB27</accession>
<evidence type="ECO:0000259" key="7">
    <source>
        <dbReference type="Pfam" id="PF23598"/>
    </source>
</evidence>
<dbReference type="SUPFAM" id="SSF52540">
    <property type="entry name" value="P-loop containing nucleoside triphosphate hydrolases"/>
    <property type="match status" value="1"/>
</dbReference>